<dbReference type="EMBL" id="LSRL02001078">
    <property type="protein sequence ID" value="TDG39399.1"/>
    <property type="molecule type" value="Genomic_DNA"/>
</dbReference>
<dbReference type="AlphaFoldDB" id="A0A484AS33"/>
<accession>A0A484AS33</accession>
<keyword evidence="3" id="KW-1185">Reference proteome</keyword>
<gene>
    <name evidence="2" type="ORF">AWZ03_014180</name>
</gene>
<evidence type="ECO:0000256" key="1">
    <source>
        <dbReference type="SAM" id="MobiDB-lite"/>
    </source>
</evidence>
<organism evidence="2 3">
    <name type="scientific">Drosophila navojoa</name>
    <name type="common">Fruit fly</name>
    <dbReference type="NCBI Taxonomy" id="7232"/>
    <lineage>
        <taxon>Eukaryota</taxon>
        <taxon>Metazoa</taxon>
        <taxon>Ecdysozoa</taxon>
        <taxon>Arthropoda</taxon>
        <taxon>Hexapoda</taxon>
        <taxon>Insecta</taxon>
        <taxon>Pterygota</taxon>
        <taxon>Neoptera</taxon>
        <taxon>Endopterygota</taxon>
        <taxon>Diptera</taxon>
        <taxon>Brachycera</taxon>
        <taxon>Muscomorpha</taxon>
        <taxon>Ephydroidea</taxon>
        <taxon>Drosophilidae</taxon>
        <taxon>Drosophila</taxon>
    </lineage>
</organism>
<evidence type="ECO:0000313" key="2">
    <source>
        <dbReference type="EMBL" id="TDG39399.1"/>
    </source>
</evidence>
<comment type="caution">
    <text evidence="2">The sequence shown here is derived from an EMBL/GenBank/DDBJ whole genome shotgun (WGS) entry which is preliminary data.</text>
</comment>
<feature type="compositionally biased region" description="Basic and acidic residues" evidence="1">
    <location>
        <begin position="11"/>
        <end position="27"/>
    </location>
</feature>
<reference evidence="2 3" key="1">
    <citation type="journal article" date="2019" name="J. Hered.">
        <title>An Improved Genome Assembly for Drosophila navojoa, the Basal Species in the mojavensis Cluster.</title>
        <authorList>
            <person name="Vanderlinde T."/>
            <person name="Dupim E.G."/>
            <person name="Nazario-Yepiz N.O."/>
            <person name="Carvalho A.B."/>
        </authorList>
    </citation>
    <scope>NUCLEOTIDE SEQUENCE [LARGE SCALE GENOMIC DNA]</scope>
    <source>
        <strain evidence="2">Navoj_Jal97</strain>
        <tissue evidence="2">Whole organism</tissue>
    </source>
</reference>
<evidence type="ECO:0000313" key="3">
    <source>
        <dbReference type="Proteomes" id="UP000295192"/>
    </source>
</evidence>
<dbReference type="Proteomes" id="UP000295192">
    <property type="component" value="Unassembled WGS sequence"/>
</dbReference>
<protein>
    <submittedName>
        <fullName evidence="2">Uncharacterized protein</fullName>
    </submittedName>
</protein>
<name>A0A484AS33_DRONA</name>
<feature type="region of interest" description="Disordered" evidence="1">
    <location>
        <begin position="1"/>
        <end position="78"/>
    </location>
</feature>
<sequence length="154" mass="17179">MFQPPIQDTDANEKRVYQGKPENKKDPNAVAKPARSHPNQNQPRRSAPAKPEQRPTPANKDAPKSEPRTGDPFSDSIFGKGLSIRESVIRQSWAAAFFPDPTAAAAFQQDLRCPNRGHLGPLSLAFILRGAWLQDEEFEQWIRKGITDPTPVLN</sequence>
<proteinExistence type="predicted"/>